<proteinExistence type="predicted"/>
<protein>
    <submittedName>
        <fullName evidence="1">Uncharacterized protein</fullName>
    </submittedName>
</protein>
<accession>A0ABS1UBN8</accession>
<reference evidence="1 2" key="1">
    <citation type="submission" date="2021-01" db="EMBL/GenBank/DDBJ databases">
        <title>Belnapia mucosa sp. nov. and Belnapia arida sp. nov., isolated from the Tabernas Desert (Almeria, Spain).</title>
        <authorList>
            <person name="Molina-Menor E."/>
            <person name="Vidal-Verdu A."/>
            <person name="Calonge A."/>
            <person name="Satari L."/>
            <person name="Pereto J."/>
            <person name="Porcar M."/>
        </authorList>
    </citation>
    <scope>NUCLEOTIDE SEQUENCE [LARGE SCALE GENOMIC DNA]</scope>
    <source>
        <strain evidence="1 2">T18</strain>
    </source>
</reference>
<sequence length="67" mass="7268">MGPLLNGQDDLSRLSDEELVLAIDDVQRRLGEAEAALREWTEWNDLAAAVIAGHPSPPDSTSEKAEP</sequence>
<comment type="caution">
    <text evidence="1">The sequence shown here is derived from an EMBL/GenBank/DDBJ whole genome shotgun (WGS) entry which is preliminary data.</text>
</comment>
<keyword evidence="2" id="KW-1185">Reference proteome</keyword>
<organism evidence="1 2">
    <name type="scientific">Belnapia arida</name>
    <dbReference type="NCBI Taxonomy" id="2804533"/>
    <lineage>
        <taxon>Bacteria</taxon>
        <taxon>Pseudomonadati</taxon>
        <taxon>Pseudomonadota</taxon>
        <taxon>Alphaproteobacteria</taxon>
        <taxon>Acetobacterales</taxon>
        <taxon>Roseomonadaceae</taxon>
        <taxon>Belnapia</taxon>
    </lineage>
</organism>
<gene>
    <name evidence="1" type="ORF">JMJ56_29395</name>
</gene>
<dbReference type="RefSeq" id="WP_202835308.1">
    <property type="nucleotide sequence ID" value="NZ_JAETWB010000047.1"/>
</dbReference>
<dbReference type="Proteomes" id="UP000660885">
    <property type="component" value="Unassembled WGS sequence"/>
</dbReference>
<name>A0ABS1UBN8_9PROT</name>
<evidence type="ECO:0000313" key="1">
    <source>
        <dbReference type="EMBL" id="MBL6082096.1"/>
    </source>
</evidence>
<evidence type="ECO:0000313" key="2">
    <source>
        <dbReference type="Proteomes" id="UP000660885"/>
    </source>
</evidence>
<dbReference type="EMBL" id="JAETWB010000047">
    <property type="protein sequence ID" value="MBL6082096.1"/>
    <property type="molecule type" value="Genomic_DNA"/>
</dbReference>